<dbReference type="EMBL" id="JADWDC010000118">
    <property type="protein sequence ID" value="MCC0179817.1"/>
    <property type="molecule type" value="Genomic_DNA"/>
</dbReference>
<protein>
    <submittedName>
        <fullName evidence="1">Oxidoreductase</fullName>
    </submittedName>
</protein>
<reference evidence="1" key="1">
    <citation type="journal article" date="2021" name="Antonie Van Leeuwenhoek">
        <title>Draft genome and description of Waterburya agarophytonicola gen. nov. sp. nov. (Pleurocapsales, Cyanobacteria): a seaweed symbiont.</title>
        <authorList>
            <person name="Bonthond G."/>
            <person name="Shalygin S."/>
            <person name="Bayer T."/>
            <person name="Weinberger F."/>
        </authorList>
    </citation>
    <scope>NUCLEOTIDE SEQUENCE</scope>
    <source>
        <strain evidence="1">KI4</strain>
    </source>
</reference>
<evidence type="ECO:0000313" key="2">
    <source>
        <dbReference type="Proteomes" id="UP000729733"/>
    </source>
</evidence>
<evidence type="ECO:0000313" key="1">
    <source>
        <dbReference type="EMBL" id="MCC0179817.1"/>
    </source>
</evidence>
<gene>
    <name evidence="1" type="ORF">I4641_23035</name>
</gene>
<dbReference type="Proteomes" id="UP000729733">
    <property type="component" value="Unassembled WGS sequence"/>
</dbReference>
<accession>A0A964FIE5</accession>
<keyword evidence="2" id="KW-1185">Reference proteome</keyword>
<organism evidence="1 2">
    <name type="scientific">Waterburya agarophytonicola KI4</name>
    <dbReference type="NCBI Taxonomy" id="2874699"/>
    <lineage>
        <taxon>Bacteria</taxon>
        <taxon>Bacillati</taxon>
        <taxon>Cyanobacteriota</taxon>
        <taxon>Cyanophyceae</taxon>
        <taxon>Pleurocapsales</taxon>
        <taxon>Hyellaceae</taxon>
        <taxon>Waterburya</taxon>
        <taxon>Waterburya agarophytonicola</taxon>
    </lineage>
</organism>
<sequence>MKNKVTNVGRDRAIEKNQPIMKRRKEKIKVHHSLMEFYTDTGLIDEYRIEVDYSNDNDNQTYGVTEEEIDDPKFWLDL</sequence>
<comment type="caution">
    <text evidence="1">The sequence shown here is derived from an EMBL/GenBank/DDBJ whole genome shotgun (WGS) entry which is preliminary data.</text>
</comment>
<dbReference type="RefSeq" id="WP_229642915.1">
    <property type="nucleotide sequence ID" value="NZ_JADWDC010000118.1"/>
</dbReference>
<dbReference type="AlphaFoldDB" id="A0A964FIE5"/>
<name>A0A964FIE5_9CYAN</name>
<proteinExistence type="predicted"/>